<dbReference type="GO" id="GO:0101006">
    <property type="term" value="F:protein histidine phosphatase activity"/>
    <property type="evidence" value="ECO:0007669"/>
    <property type="project" value="InterPro"/>
</dbReference>
<proteinExistence type="predicted"/>
<organism evidence="1 2">
    <name type="scientific">Pseudomonas fluvialis</name>
    <dbReference type="NCBI Taxonomy" id="1793966"/>
    <lineage>
        <taxon>Bacteria</taxon>
        <taxon>Pseudomonadati</taxon>
        <taxon>Pseudomonadota</taxon>
        <taxon>Gammaproteobacteria</taxon>
        <taxon>Pseudomonadales</taxon>
        <taxon>Pseudomonadaceae</taxon>
        <taxon>Pseudomonas</taxon>
    </lineage>
</organism>
<dbReference type="SMART" id="SM00855">
    <property type="entry name" value="PGAM"/>
    <property type="match status" value="1"/>
</dbReference>
<dbReference type="AlphaFoldDB" id="A0A2I0CTT7"/>
<gene>
    <name evidence="1" type="primary">sixA</name>
    <name evidence="1" type="ORF">CW360_03425</name>
</gene>
<dbReference type="EMBL" id="PIYS01000003">
    <property type="protein sequence ID" value="PKF72777.1"/>
    <property type="molecule type" value="Genomic_DNA"/>
</dbReference>
<dbReference type="SUPFAM" id="SSF53254">
    <property type="entry name" value="Phosphoglycerate mutase-like"/>
    <property type="match status" value="1"/>
</dbReference>
<accession>A0A2I0CTT7</accession>
<dbReference type="NCBIfam" id="TIGR00249">
    <property type="entry name" value="sixA"/>
    <property type="match status" value="1"/>
</dbReference>
<dbReference type="RefSeq" id="WP_101192755.1">
    <property type="nucleotide sequence ID" value="NZ_JBICLX010000007.1"/>
</dbReference>
<protein>
    <submittedName>
        <fullName evidence="1">Phosphohistidine phosphatase SixA</fullName>
    </submittedName>
</protein>
<dbReference type="Pfam" id="PF00300">
    <property type="entry name" value="His_Phos_1"/>
    <property type="match status" value="1"/>
</dbReference>
<dbReference type="CDD" id="cd07067">
    <property type="entry name" value="HP_PGM_like"/>
    <property type="match status" value="1"/>
</dbReference>
<evidence type="ECO:0000313" key="1">
    <source>
        <dbReference type="EMBL" id="PKF72777.1"/>
    </source>
</evidence>
<dbReference type="GO" id="GO:0005737">
    <property type="term" value="C:cytoplasm"/>
    <property type="evidence" value="ECO:0007669"/>
    <property type="project" value="InterPro"/>
</dbReference>
<sequence>MRLWLLRHGEAQAQAGQDSLRALTERGRQQARSAAEVMRGVRWRGLLHSPYRRAVQTTEEVCAALGLDFAEARGVSWLTPDTPVARTLEELALLEEGDWLLVSHQPLVGELASCLLHGHRQQPLAMATASLAVFEAALPLAGMMALLQHRHVAD</sequence>
<dbReference type="Gene3D" id="3.40.50.1240">
    <property type="entry name" value="Phosphoglycerate mutase-like"/>
    <property type="match status" value="1"/>
</dbReference>
<dbReference type="InterPro" id="IPR029033">
    <property type="entry name" value="His_PPase_superfam"/>
</dbReference>
<dbReference type="Proteomes" id="UP000242861">
    <property type="component" value="Unassembled WGS sequence"/>
</dbReference>
<reference evidence="2" key="1">
    <citation type="submission" date="2017-12" db="EMBL/GenBank/DDBJ databases">
        <authorList>
            <person name="Yu X.-Y."/>
        </authorList>
    </citation>
    <scope>NUCLEOTIDE SEQUENCE [LARGE SCALE GENOMIC DNA]</scope>
    <source>
        <strain evidence="2">ZYSR67-Z</strain>
    </source>
</reference>
<dbReference type="InterPro" id="IPR004449">
    <property type="entry name" value="SixA"/>
</dbReference>
<evidence type="ECO:0000313" key="2">
    <source>
        <dbReference type="Proteomes" id="UP000242861"/>
    </source>
</evidence>
<dbReference type="InterPro" id="IPR013078">
    <property type="entry name" value="His_Pase_superF_clade-1"/>
</dbReference>
<name>A0A2I0CTT7_9PSED</name>
<comment type="caution">
    <text evidence="1">The sequence shown here is derived from an EMBL/GenBank/DDBJ whole genome shotgun (WGS) entry which is preliminary data.</text>
</comment>